<evidence type="ECO:0000313" key="9">
    <source>
        <dbReference type="Proteomes" id="UP000243459"/>
    </source>
</evidence>
<evidence type="ECO:0000256" key="5">
    <source>
        <dbReference type="PROSITE-ProRule" id="PRU00205"/>
    </source>
</evidence>
<dbReference type="GO" id="GO:0005783">
    <property type="term" value="C:endoplasmic reticulum"/>
    <property type="evidence" value="ECO:0007669"/>
    <property type="project" value="TreeGrafter"/>
</dbReference>
<keyword evidence="2 5" id="KW-0812">Transmembrane</keyword>
<dbReference type="PANTHER" id="PTHR13439:SF71">
    <property type="entry name" value="EXPRESSED PROTEIN"/>
    <property type="match status" value="1"/>
</dbReference>
<dbReference type="GO" id="GO:0055088">
    <property type="term" value="P:lipid homeostasis"/>
    <property type="evidence" value="ECO:0007669"/>
    <property type="project" value="TreeGrafter"/>
</dbReference>
<evidence type="ECO:0000313" key="8">
    <source>
        <dbReference type="EMBL" id="ONK74480.1"/>
    </source>
</evidence>
<feature type="transmembrane region" description="Helical" evidence="6">
    <location>
        <begin position="121"/>
        <end position="140"/>
    </location>
</feature>
<feature type="transmembrane region" description="Helical" evidence="6">
    <location>
        <begin position="81"/>
        <end position="101"/>
    </location>
</feature>
<dbReference type="PROSITE" id="PS50922">
    <property type="entry name" value="TLC"/>
    <property type="match status" value="1"/>
</dbReference>
<comment type="subcellular location">
    <subcellularLocation>
        <location evidence="1">Membrane</location>
        <topology evidence="1">Multi-pass membrane protein</topology>
    </subcellularLocation>
</comment>
<dbReference type="AlphaFoldDB" id="A0A5P1FD63"/>
<feature type="transmembrane region" description="Helical" evidence="6">
    <location>
        <begin position="147"/>
        <end position="163"/>
    </location>
</feature>
<evidence type="ECO:0000259" key="7">
    <source>
        <dbReference type="PROSITE" id="PS50922"/>
    </source>
</evidence>
<keyword evidence="9" id="KW-1185">Reference proteome</keyword>
<evidence type="ECO:0000256" key="4">
    <source>
        <dbReference type="ARBA" id="ARBA00023136"/>
    </source>
</evidence>
<feature type="transmembrane region" description="Helical" evidence="6">
    <location>
        <begin position="202"/>
        <end position="228"/>
    </location>
</feature>
<dbReference type="Pfam" id="PF03798">
    <property type="entry name" value="TRAM_LAG1_CLN8"/>
    <property type="match status" value="1"/>
</dbReference>
<evidence type="ECO:0000256" key="3">
    <source>
        <dbReference type="ARBA" id="ARBA00022989"/>
    </source>
</evidence>
<sequence>MMQASRDSVMAIKTYRYQAELLVKDYLLADPLVPYTSVLCGIFMCKMAYDITQLISSFYFKGYSSLTKIQRIEWNNRGMSSAHAVFITIMSLYLVFFSDLFSDRYEGYVTLRSSNLSNFTLGVSVGYFISDLAMIFWLYPLLGGMEYVLHHLLSLCAITYAMITGEGQLYTYMVLISEATTPAVNLRWFLDTGGMKRSKAYLINGVAMFFAWLVARIILFMYLFYLIYVHYDQIEQMHKFGYLLAFVVPIALAIMNMMWFTKILKGLRKQLAKRR</sequence>
<dbReference type="OrthoDB" id="10266980at2759"/>
<feature type="transmembrane region" description="Helical" evidence="6">
    <location>
        <begin position="169"/>
        <end position="190"/>
    </location>
</feature>
<evidence type="ECO:0000256" key="1">
    <source>
        <dbReference type="ARBA" id="ARBA00004141"/>
    </source>
</evidence>
<keyword evidence="4 5" id="KW-0472">Membrane</keyword>
<dbReference type="Proteomes" id="UP000243459">
    <property type="component" value="Chromosome 3"/>
</dbReference>
<evidence type="ECO:0000256" key="6">
    <source>
        <dbReference type="SAM" id="Phobius"/>
    </source>
</evidence>
<protein>
    <recommendedName>
        <fullName evidence="7">TLC domain-containing protein</fullName>
    </recommendedName>
</protein>
<accession>A0A5P1FD63</accession>
<name>A0A5P1FD63_ASPOF</name>
<gene>
    <name evidence="8" type="ORF">A4U43_C03F6710</name>
</gene>
<feature type="domain" description="TLC" evidence="7">
    <location>
        <begin position="69"/>
        <end position="272"/>
    </location>
</feature>
<dbReference type="SMART" id="SM00724">
    <property type="entry name" value="TLC"/>
    <property type="match status" value="1"/>
</dbReference>
<proteinExistence type="predicted"/>
<dbReference type="InterPro" id="IPR050846">
    <property type="entry name" value="TLCD"/>
</dbReference>
<reference evidence="9" key="1">
    <citation type="journal article" date="2017" name="Nat. Commun.">
        <title>The asparagus genome sheds light on the origin and evolution of a young Y chromosome.</title>
        <authorList>
            <person name="Harkess A."/>
            <person name="Zhou J."/>
            <person name="Xu C."/>
            <person name="Bowers J.E."/>
            <person name="Van der Hulst R."/>
            <person name="Ayyampalayam S."/>
            <person name="Mercati F."/>
            <person name="Riccardi P."/>
            <person name="McKain M.R."/>
            <person name="Kakrana A."/>
            <person name="Tang H."/>
            <person name="Ray J."/>
            <person name="Groenendijk J."/>
            <person name="Arikit S."/>
            <person name="Mathioni S.M."/>
            <person name="Nakano M."/>
            <person name="Shan H."/>
            <person name="Telgmann-Rauber A."/>
            <person name="Kanno A."/>
            <person name="Yue Z."/>
            <person name="Chen H."/>
            <person name="Li W."/>
            <person name="Chen Y."/>
            <person name="Xu X."/>
            <person name="Zhang Y."/>
            <person name="Luo S."/>
            <person name="Chen H."/>
            <person name="Gao J."/>
            <person name="Mao Z."/>
            <person name="Pires J.C."/>
            <person name="Luo M."/>
            <person name="Kudrna D."/>
            <person name="Wing R.A."/>
            <person name="Meyers B.C."/>
            <person name="Yi K."/>
            <person name="Kong H."/>
            <person name="Lavrijsen P."/>
            <person name="Sunseri F."/>
            <person name="Falavigna A."/>
            <person name="Ye Y."/>
            <person name="Leebens-Mack J.H."/>
            <person name="Chen G."/>
        </authorList>
    </citation>
    <scope>NUCLEOTIDE SEQUENCE [LARGE SCALE GENOMIC DNA]</scope>
    <source>
        <strain evidence="9">cv. DH0086</strain>
    </source>
</reference>
<keyword evidence="3 6" id="KW-1133">Transmembrane helix</keyword>
<dbReference type="EMBL" id="CM007383">
    <property type="protein sequence ID" value="ONK74480.1"/>
    <property type="molecule type" value="Genomic_DNA"/>
</dbReference>
<feature type="transmembrane region" description="Helical" evidence="6">
    <location>
        <begin position="240"/>
        <end position="260"/>
    </location>
</feature>
<dbReference type="PANTHER" id="PTHR13439">
    <property type="entry name" value="CT120 PROTEIN"/>
    <property type="match status" value="1"/>
</dbReference>
<dbReference type="InterPro" id="IPR006634">
    <property type="entry name" value="TLC-dom"/>
</dbReference>
<organism evidence="8 9">
    <name type="scientific">Asparagus officinalis</name>
    <name type="common">Garden asparagus</name>
    <dbReference type="NCBI Taxonomy" id="4686"/>
    <lineage>
        <taxon>Eukaryota</taxon>
        <taxon>Viridiplantae</taxon>
        <taxon>Streptophyta</taxon>
        <taxon>Embryophyta</taxon>
        <taxon>Tracheophyta</taxon>
        <taxon>Spermatophyta</taxon>
        <taxon>Magnoliopsida</taxon>
        <taxon>Liliopsida</taxon>
        <taxon>Asparagales</taxon>
        <taxon>Asparagaceae</taxon>
        <taxon>Asparagoideae</taxon>
        <taxon>Asparagus</taxon>
    </lineage>
</organism>
<evidence type="ECO:0000256" key="2">
    <source>
        <dbReference type="ARBA" id="ARBA00022692"/>
    </source>
</evidence>
<dbReference type="Gramene" id="ONK74480">
    <property type="protein sequence ID" value="ONK74480"/>
    <property type="gene ID" value="A4U43_C03F6710"/>
</dbReference>
<dbReference type="OMA" id="ILMCKMA"/>
<dbReference type="GO" id="GO:0016020">
    <property type="term" value="C:membrane"/>
    <property type="evidence" value="ECO:0007669"/>
    <property type="project" value="UniProtKB-SubCell"/>
</dbReference>